<keyword evidence="5" id="KW-0378">Hydrolase</keyword>
<dbReference type="PROSITE" id="PS51257">
    <property type="entry name" value="PROKAR_LIPOPROTEIN"/>
    <property type="match status" value="1"/>
</dbReference>
<dbReference type="InterPro" id="IPR016047">
    <property type="entry name" value="M23ase_b-sheet_dom"/>
</dbReference>
<feature type="region of interest" description="Disordered" evidence="1">
    <location>
        <begin position="35"/>
        <end position="76"/>
    </location>
</feature>
<gene>
    <name evidence="5" type="ORF">ABUL08_24715</name>
    <name evidence="4" type="ORF">VK199_24635</name>
</gene>
<dbReference type="AlphaFoldDB" id="A0AAU8HDK4"/>
<evidence type="ECO:0000313" key="4">
    <source>
        <dbReference type="EMBL" id="XBP92759.1"/>
    </source>
</evidence>
<dbReference type="Pfam" id="PF01551">
    <property type="entry name" value="Peptidase_M23"/>
    <property type="match status" value="1"/>
</dbReference>
<sequence length="254" mass="26903">MRSRSIGRRRARSAYPVLLLLAPALVAGCASGARPSASPSNVWDGPSAVATAEQPAPTEATPTPGAASPSPAPTRTDLRHVFPVRADNVAYHPTHSAYPGTDIFADCGEPVVAVTDGRILEVSRVDRFDKRGPLGPYNGGLSVSLLGDDGVRYYGSHLSAIATGIDAGVRVRAGQQLGRVGHTGNANNVCHLHFGLSPACRGHDDWWIRRGVIWPARYLDSWRKRGNRAPGPEVVAWQRKHGCPKAPTTTSGAG</sequence>
<dbReference type="GO" id="GO:0004222">
    <property type="term" value="F:metalloendopeptidase activity"/>
    <property type="evidence" value="ECO:0007669"/>
    <property type="project" value="TreeGrafter"/>
</dbReference>
<dbReference type="EMBL" id="CP159342">
    <property type="protein sequence ID" value="XCH73456.1"/>
    <property type="molecule type" value="Genomic_DNA"/>
</dbReference>
<organism evidence="5">
    <name type="scientific">Micromonospora sp. CCTCC AA 2012012</name>
    <dbReference type="NCBI Taxonomy" id="3111921"/>
    <lineage>
        <taxon>Bacteria</taxon>
        <taxon>Bacillati</taxon>
        <taxon>Actinomycetota</taxon>
        <taxon>Actinomycetes</taxon>
        <taxon>Micromonosporales</taxon>
        <taxon>Micromonosporaceae</taxon>
        <taxon>Micromonospora</taxon>
    </lineage>
</organism>
<dbReference type="Gene3D" id="2.70.70.10">
    <property type="entry name" value="Glucose Permease (Domain IIA)"/>
    <property type="match status" value="1"/>
</dbReference>
<dbReference type="EC" id="3.4.-.-" evidence="5"/>
<evidence type="ECO:0000313" key="5">
    <source>
        <dbReference type="EMBL" id="XCH73456.1"/>
    </source>
</evidence>
<dbReference type="CDD" id="cd12797">
    <property type="entry name" value="M23_peptidase"/>
    <property type="match status" value="1"/>
</dbReference>
<reference evidence="4" key="1">
    <citation type="submission" date="2024-01" db="EMBL/GenBank/DDBJ databases">
        <title>The genome sequence of Micromonospora mangrovi CCTCC AA 2012012.</title>
        <authorList>
            <person name="Gao J."/>
        </authorList>
    </citation>
    <scope>NUCLEOTIDE SEQUENCE</scope>
    <source>
        <strain evidence="4">CCTCC AA 2012012</strain>
    </source>
</reference>
<evidence type="ECO:0000256" key="1">
    <source>
        <dbReference type="SAM" id="MobiDB-lite"/>
    </source>
</evidence>
<dbReference type="RefSeq" id="WP_350932363.1">
    <property type="nucleotide sequence ID" value="NZ_CP157762.1"/>
</dbReference>
<name>A0AAU8HDK4_9ACTN</name>
<keyword evidence="2" id="KW-0732">Signal</keyword>
<dbReference type="InterPro" id="IPR050570">
    <property type="entry name" value="Cell_wall_metabolism_enzyme"/>
</dbReference>
<evidence type="ECO:0000256" key="2">
    <source>
        <dbReference type="SAM" id="SignalP"/>
    </source>
</evidence>
<protein>
    <submittedName>
        <fullName evidence="5">M23 family metallopeptidase</fullName>
        <ecNumber evidence="5">3.4.-.-</ecNumber>
    </submittedName>
</protein>
<feature type="chain" id="PRO_5043289119" evidence="2">
    <location>
        <begin position="33"/>
        <end position="254"/>
    </location>
</feature>
<dbReference type="PANTHER" id="PTHR21666">
    <property type="entry name" value="PEPTIDASE-RELATED"/>
    <property type="match status" value="1"/>
</dbReference>
<feature type="signal peptide" evidence="2">
    <location>
        <begin position="1"/>
        <end position="32"/>
    </location>
</feature>
<dbReference type="EMBL" id="CP157762">
    <property type="protein sequence ID" value="XBP92759.1"/>
    <property type="molecule type" value="Genomic_DNA"/>
</dbReference>
<dbReference type="InterPro" id="IPR011055">
    <property type="entry name" value="Dup_hybrid_motif"/>
</dbReference>
<feature type="domain" description="M23ase beta-sheet core" evidence="3">
    <location>
        <begin position="99"/>
        <end position="197"/>
    </location>
</feature>
<feature type="compositionally biased region" description="Low complexity" evidence="1">
    <location>
        <begin position="50"/>
        <end position="69"/>
    </location>
</feature>
<dbReference type="PANTHER" id="PTHR21666:SF270">
    <property type="entry name" value="MUREIN HYDROLASE ACTIVATOR ENVC"/>
    <property type="match status" value="1"/>
</dbReference>
<evidence type="ECO:0000259" key="3">
    <source>
        <dbReference type="Pfam" id="PF01551"/>
    </source>
</evidence>
<accession>A0AAU8HDK4</accession>
<dbReference type="SUPFAM" id="SSF51261">
    <property type="entry name" value="Duplicated hybrid motif"/>
    <property type="match status" value="1"/>
</dbReference>
<reference evidence="5" key="2">
    <citation type="submission" date="2024-06" db="EMBL/GenBank/DDBJ databases">
        <title>Micromonospora mangrovi CCTCC AA 2012012 genome sequences.</title>
        <authorList>
            <person name="Gao J."/>
        </authorList>
    </citation>
    <scope>NUCLEOTIDE SEQUENCE</scope>
    <source>
        <strain evidence="5">CCTCC AA 2012012</strain>
    </source>
</reference>
<proteinExistence type="predicted"/>